<dbReference type="Pfam" id="PF01315">
    <property type="entry name" value="Ald_Xan_dh_C"/>
    <property type="match status" value="1"/>
</dbReference>
<dbReference type="InterPro" id="IPR008274">
    <property type="entry name" value="AldOxase/xan_DH_MoCoBD1"/>
</dbReference>
<dbReference type="GO" id="GO:0051537">
    <property type="term" value="F:2 iron, 2 sulfur cluster binding"/>
    <property type="evidence" value="ECO:0007669"/>
    <property type="project" value="UniProtKB-KW"/>
</dbReference>
<dbReference type="FunFam" id="3.30.365.10:FF:000002">
    <property type="entry name" value="Xanthine dehydrogenase oxidase"/>
    <property type="match status" value="1"/>
</dbReference>
<reference evidence="14 15" key="1">
    <citation type="submission" date="2020-02" db="EMBL/GenBank/DDBJ databases">
        <title>Ideonella bacterium strain TBM-1.</title>
        <authorList>
            <person name="Chen W.-M."/>
        </authorList>
    </citation>
    <scope>NUCLEOTIDE SEQUENCE [LARGE SCALE GENOMIC DNA]</scope>
    <source>
        <strain evidence="14 15">TBM-1</strain>
    </source>
</reference>
<comment type="caution">
    <text evidence="14">The sequence shown here is derived from an EMBL/GenBank/DDBJ whole genome shotgun (WGS) entry which is preliminary data.</text>
</comment>
<evidence type="ECO:0000256" key="10">
    <source>
        <dbReference type="ARBA" id="ARBA00034078"/>
    </source>
</evidence>
<evidence type="ECO:0000256" key="8">
    <source>
        <dbReference type="ARBA" id="ARBA00023004"/>
    </source>
</evidence>
<dbReference type="NCBIfam" id="TIGR02965">
    <property type="entry name" value="xanthine_xdhB"/>
    <property type="match status" value="1"/>
</dbReference>
<evidence type="ECO:0000256" key="1">
    <source>
        <dbReference type="ARBA" id="ARBA00001924"/>
    </source>
</evidence>
<dbReference type="Gene3D" id="3.90.1170.50">
    <property type="entry name" value="Aldehyde oxidase/xanthine dehydrogenase, a/b hammerhead"/>
    <property type="match status" value="1"/>
</dbReference>
<feature type="domain" description="Aldehyde oxidase/xanthine dehydrogenase a/b hammerhead" evidence="13">
    <location>
        <begin position="32"/>
        <end position="143"/>
    </location>
</feature>
<dbReference type="Proteomes" id="UP000484255">
    <property type="component" value="Unassembled WGS sequence"/>
</dbReference>
<organism evidence="14 15">
    <name type="scientific">Ideonella livida</name>
    <dbReference type="NCBI Taxonomy" id="2707176"/>
    <lineage>
        <taxon>Bacteria</taxon>
        <taxon>Pseudomonadati</taxon>
        <taxon>Pseudomonadota</taxon>
        <taxon>Betaproteobacteria</taxon>
        <taxon>Burkholderiales</taxon>
        <taxon>Sphaerotilaceae</taxon>
        <taxon>Ideonella</taxon>
    </lineage>
</organism>
<evidence type="ECO:0000256" key="9">
    <source>
        <dbReference type="ARBA" id="ARBA00023014"/>
    </source>
</evidence>
<comment type="cofactor">
    <cofactor evidence="2">
        <name>FAD</name>
        <dbReference type="ChEBI" id="CHEBI:57692"/>
    </cofactor>
</comment>
<dbReference type="InterPro" id="IPR000674">
    <property type="entry name" value="Ald_Oxase/Xan_DH_a/b"/>
</dbReference>
<dbReference type="AlphaFoldDB" id="A0A7C9PE84"/>
<dbReference type="SMART" id="SM01008">
    <property type="entry name" value="Ald_Xan_dh_C"/>
    <property type="match status" value="1"/>
</dbReference>
<evidence type="ECO:0000256" key="12">
    <source>
        <dbReference type="SAM" id="MobiDB-lite"/>
    </source>
</evidence>
<comment type="cofactor">
    <cofactor evidence="11">
        <name>Mo-molybdopterin cytosine dinucleotide</name>
        <dbReference type="ChEBI" id="CHEBI:71308"/>
    </cofactor>
</comment>
<dbReference type="RefSeq" id="WP_163455483.1">
    <property type="nucleotide sequence ID" value="NZ_JAAGOH010000001.1"/>
</dbReference>
<evidence type="ECO:0000313" key="14">
    <source>
        <dbReference type="EMBL" id="NDY89617.1"/>
    </source>
</evidence>
<protein>
    <submittedName>
        <fullName evidence="14">Xanthine dehydrogenase molybdopterin binding subunit</fullName>
        <ecNumber evidence="14">1.17.1.4</ecNumber>
    </submittedName>
</protein>
<dbReference type="GO" id="GO:0005506">
    <property type="term" value="F:iron ion binding"/>
    <property type="evidence" value="ECO:0007669"/>
    <property type="project" value="InterPro"/>
</dbReference>
<evidence type="ECO:0000256" key="6">
    <source>
        <dbReference type="ARBA" id="ARBA00022723"/>
    </source>
</evidence>
<dbReference type="Gene3D" id="3.30.365.10">
    <property type="entry name" value="Aldehyde oxidase/xanthine dehydrogenase, molybdopterin binding domain"/>
    <property type="match status" value="4"/>
</dbReference>
<evidence type="ECO:0000256" key="3">
    <source>
        <dbReference type="ARBA" id="ARBA00006849"/>
    </source>
</evidence>
<keyword evidence="7 14" id="KW-0560">Oxidoreductase</keyword>
<dbReference type="InterPro" id="IPR016208">
    <property type="entry name" value="Ald_Oxase/xanthine_DH-like"/>
</dbReference>
<dbReference type="InterPro" id="IPR037165">
    <property type="entry name" value="AldOxase/xan_DH_Mopterin-bd_sf"/>
</dbReference>
<dbReference type="SUPFAM" id="SSF54665">
    <property type="entry name" value="CO dehydrogenase molybdoprotein N-domain-like"/>
    <property type="match status" value="1"/>
</dbReference>
<dbReference type="GO" id="GO:0004854">
    <property type="term" value="F:xanthine dehydrogenase activity"/>
    <property type="evidence" value="ECO:0007669"/>
    <property type="project" value="UniProtKB-EC"/>
</dbReference>
<dbReference type="FunFam" id="3.30.365.10:FF:000001">
    <property type="entry name" value="Xanthine dehydrogenase oxidase"/>
    <property type="match status" value="1"/>
</dbReference>
<accession>A0A7C9PE84</accession>
<dbReference type="InterPro" id="IPR046867">
    <property type="entry name" value="AldOxase/xan_DH_MoCoBD2"/>
</dbReference>
<proteinExistence type="inferred from homology"/>
<keyword evidence="9" id="KW-0411">Iron-sulfur</keyword>
<feature type="region of interest" description="Disordered" evidence="12">
    <location>
        <begin position="1"/>
        <end position="21"/>
    </location>
</feature>
<evidence type="ECO:0000256" key="7">
    <source>
        <dbReference type="ARBA" id="ARBA00023002"/>
    </source>
</evidence>
<evidence type="ECO:0000256" key="2">
    <source>
        <dbReference type="ARBA" id="ARBA00001974"/>
    </source>
</evidence>
<dbReference type="InterPro" id="IPR036856">
    <property type="entry name" value="Ald_Oxase/Xan_DH_a/b_sf"/>
</dbReference>
<evidence type="ECO:0000256" key="4">
    <source>
        <dbReference type="ARBA" id="ARBA00022505"/>
    </source>
</evidence>
<comment type="similarity">
    <text evidence="3">Belongs to the xanthine dehydrogenase family.</text>
</comment>
<sequence length="784" mass="84026">MNAPQALNSLRPASTAVSGTELPHESAVLHVTGEATFTDDIPELRGTLYAALVTSPVAHGKLLGPHNGVDKAALLAEHGVVAVFTAQDIPGENNCGPIVHDDPFLAPDVVQFIGQPVAVVVAREMVYAREAARKAKLNIEALPPVLTIEQALEAQSFVMPSKTVLRGDPDAALAAAPHRLKGSTRTGQQEQFYLEGHITYAVPREDGQLTLYTSSQHPEGNQKEAAAALNLSTKDVEVICRRMGGGFGGKEGNASIFSQSAALAAFLLKKPIKLRVGRDDDMTITGKRHDFRIDYDVGFDADGRIQGLDLMLASRCGYSIDYSGPVNDRALLHIDNAYYVPNVRAVGHRCKTNTQSSTAFRGFGGPQGMFAIETVIDEIARHLGRDPLDVRRANLYHESADPATLTTQYGQKIEDWVGDQVLAQVEEQAGYRARRAEVAAFNAAHATRKRGLAITPLKFGISFTATLLNQAGALVNIFNDGSVAVNHGGTEMGQGLNTKIAQLTADELGISVKRVRVTATDTLKVPNASATAASSGFDLNGAATRNACEQLRARLTPVAAEALGCTPEEVVFANDGVNSPAGGYLDFKTLASKAWASRVGLSQTGFYRTPEIGYDPAKLQGRAFYYYCYGASVSEVELDLLTGEWRLLKVDAVHDVGQSINPALDRGQIEGGYIQGMGWLTMEECLWDAKGKLLTHGPSTYKIPVASDVPEDFHVTLFDGRNVKPTPYRTKATGEPPLMLALSAFFALKDAVGAAAPGNRQVPLVAPATPERLLLAVKALRRHG</sequence>
<gene>
    <name evidence="14" type="primary">xdhB</name>
    <name evidence="14" type="ORF">G3A44_00245</name>
</gene>
<dbReference type="GO" id="GO:0030151">
    <property type="term" value="F:molybdenum ion binding"/>
    <property type="evidence" value="ECO:0007669"/>
    <property type="project" value="InterPro"/>
</dbReference>
<keyword evidence="4" id="KW-0500">Molybdenum</keyword>
<dbReference type="SUPFAM" id="SSF56003">
    <property type="entry name" value="Molybdenum cofactor-binding domain"/>
    <property type="match status" value="1"/>
</dbReference>
<feature type="compositionally biased region" description="Polar residues" evidence="12">
    <location>
        <begin position="1"/>
        <end position="18"/>
    </location>
</feature>
<keyword evidence="8" id="KW-0408">Iron</keyword>
<evidence type="ECO:0000259" key="13">
    <source>
        <dbReference type="SMART" id="SM01008"/>
    </source>
</evidence>
<dbReference type="Pfam" id="PF02738">
    <property type="entry name" value="MoCoBD_1"/>
    <property type="match status" value="1"/>
</dbReference>
<dbReference type="PANTHER" id="PTHR11908">
    <property type="entry name" value="XANTHINE DEHYDROGENASE"/>
    <property type="match status" value="1"/>
</dbReference>
<comment type="cofactor">
    <cofactor evidence="10">
        <name>[2Fe-2S] cluster</name>
        <dbReference type="ChEBI" id="CHEBI:190135"/>
    </cofactor>
</comment>
<name>A0A7C9PE84_9BURK</name>
<evidence type="ECO:0000313" key="15">
    <source>
        <dbReference type="Proteomes" id="UP000484255"/>
    </source>
</evidence>
<dbReference type="EMBL" id="JAAGOH010000001">
    <property type="protein sequence ID" value="NDY89617.1"/>
    <property type="molecule type" value="Genomic_DNA"/>
</dbReference>
<comment type="cofactor">
    <cofactor evidence="1">
        <name>Mo-molybdopterin</name>
        <dbReference type="ChEBI" id="CHEBI:71302"/>
    </cofactor>
</comment>
<dbReference type="InterPro" id="IPR014309">
    <property type="entry name" value="Xanthine_DH_Mopterin-bd_su"/>
</dbReference>
<keyword evidence="6" id="KW-0479">Metal-binding</keyword>
<keyword evidence="5" id="KW-0001">2Fe-2S</keyword>
<dbReference type="PANTHER" id="PTHR11908:SF132">
    <property type="entry name" value="ALDEHYDE OXIDASE 1-RELATED"/>
    <property type="match status" value="1"/>
</dbReference>
<keyword evidence="15" id="KW-1185">Reference proteome</keyword>
<dbReference type="Pfam" id="PF20256">
    <property type="entry name" value="MoCoBD_2"/>
    <property type="match status" value="1"/>
</dbReference>
<evidence type="ECO:0000256" key="5">
    <source>
        <dbReference type="ARBA" id="ARBA00022714"/>
    </source>
</evidence>
<evidence type="ECO:0000256" key="11">
    <source>
        <dbReference type="ARBA" id="ARBA00053029"/>
    </source>
</evidence>
<dbReference type="EC" id="1.17.1.4" evidence="14"/>